<gene>
    <name evidence="2" type="primary">traG</name>
    <name evidence="2" type="ORF">DU508_21655</name>
</gene>
<comment type="caution">
    <text evidence="2">The sequence shown here is derived from an EMBL/GenBank/DDBJ whole genome shotgun (WGS) entry which is preliminary data.</text>
</comment>
<dbReference type="EMBL" id="QPKV01000014">
    <property type="protein sequence ID" value="RDC54330.1"/>
    <property type="molecule type" value="Genomic_DNA"/>
</dbReference>
<dbReference type="InterPro" id="IPR003593">
    <property type="entry name" value="AAA+_ATPase"/>
</dbReference>
<dbReference type="NCBIfam" id="TIGR03783">
    <property type="entry name" value="Bac_Flav_CT_G"/>
    <property type="match status" value="1"/>
</dbReference>
<keyword evidence="3" id="KW-1185">Reference proteome</keyword>
<evidence type="ECO:0000259" key="1">
    <source>
        <dbReference type="SMART" id="SM00382"/>
    </source>
</evidence>
<evidence type="ECO:0000313" key="3">
    <source>
        <dbReference type="Proteomes" id="UP000253961"/>
    </source>
</evidence>
<reference evidence="2 3" key="1">
    <citation type="submission" date="2018-07" db="EMBL/GenBank/DDBJ databases">
        <title>Pedobacter sp. nov., isolated from soil.</title>
        <authorList>
            <person name="Zhou L.Y."/>
            <person name="Du Z.J."/>
        </authorList>
    </citation>
    <scope>NUCLEOTIDE SEQUENCE [LARGE SCALE GENOMIC DNA]</scope>
    <source>
        <strain evidence="2 3">JDX94</strain>
    </source>
</reference>
<dbReference type="InterPro" id="IPR043964">
    <property type="entry name" value="P-loop_TraG"/>
</dbReference>
<evidence type="ECO:0000313" key="2">
    <source>
        <dbReference type="EMBL" id="RDC54330.1"/>
    </source>
</evidence>
<dbReference type="PANTHER" id="PTHR38467:SF1">
    <property type="entry name" value="CONJUGATIVE TRANSFER: ASSEMBLY"/>
    <property type="match status" value="1"/>
</dbReference>
<dbReference type="SUPFAM" id="SSF52540">
    <property type="entry name" value="P-loop containing nucleoside triphosphate hydrolases"/>
    <property type="match status" value="1"/>
</dbReference>
<protein>
    <submittedName>
        <fullName evidence="2">TraG family conjugative transposon ATPase</fullName>
    </submittedName>
</protein>
<dbReference type="Proteomes" id="UP000253961">
    <property type="component" value="Unassembled WGS sequence"/>
</dbReference>
<dbReference type="InterPro" id="IPR027417">
    <property type="entry name" value="P-loop_NTPase"/>
</dbReference>
<dbReference type="InterPro" id="IPR053155">
    <property type="entry name" value="F-pilin_assembly_TraC"/>
</dbReference>
<dbReference type="OrthoDB" id="596266at2"/>
<dbReference type="Gene3D" id="1.10.8.730">
    <property type="match status" value="1"/>
</dbReference>
<organism evidence="2 3">
    <name type="scientific">Pedobacter chinensis</name>
    <dbReference type="NCBI Taxonomy" id="2282421"/>
    <lineage>
        <taxon>Bacteria</taxon>
        <taxon>Pseudomonadati</taxon>
        <taxon>Bacteroidota</taxon>
        <taxon>Sphingobacteriia</taxon>
        <taxon>Sphingobacteriales</taxon>
        <taxon>Sphingobacteriaceae</taxon>
        <taxon>Pedobacter</taxon>
    </lineage>
</organism>
<accession>A0A369PPW1</accession>
<dbReference type="InterPro" id="IPR022509">
    <property type="entry name" value="Conjugation_ATPase_TraG"/>
</dbReference>
<dbReference type="RefSeq" id="WP_115404757.1">
    <property type="nucleotide sequence ID" value="NZ_QPKV01000014.1"/>
</dbReference>
<dbReference type="Gene3D" id="3.40.50.300">
    <property type="entry name" value="P-loop containing nucleotide triphosphate hydrolases"/>
    <property type="match status" value="1"/>
</dbReference>
<dbReference type="AlphaFoldDB" id="A0A369PPW1"/>
<proteinExistence type="predicted"/>
<dbReference type="SMART" id="SM00382">
    <property type="entry name" value="AAA"/>
    <property type="match status" value="1"/>
</dbReference>
<feature type="domain" description="AAA+ ATPase" evidence="1">
    <location>
        <begin position="408"/>
        <end position="705"/>
    </location>
</feature>
<sequence>MQHKRAFEMPFAGIDEFQGKAILLGKAGESSVIISIRNPVIQYGADPQPYQGYQQVLLNAIKILGEGYLLQKQDVFSRRAFEPRPASTFLQQKYNEHFSGRISTHINTYLILTRQVKKGAFYVYNEKVLSELVQHADKVLDLFSGAGLRPVLLMEPDIQKYVTRVLAMEFSSGHPVMDNLLCGEQQLGLGSRAVRSISLINTDVIDLPEEIAPYSERQESAALKGFPVDNLFFLHQVPGYHCMIYNQVIEIPSQQLVLTKLEVKRKRHSGVPDPANLVCVQDIDRLMEDVARENQLLVQAHFNILVCADQDKIARACNFVESSLFQQGILPSRQSYNQMELFRTALPGNGVELKVYDWFLTTADAALCFFFKESLQQDEDSEFLIRFTNREGIPIGIDPSDLNSGRLNNRNKLIVGPSGSGKSVCVNAIVEQYLLYNMDVVIVDVGHSYSGLNTYLKARYITYTEERPITMNPFLISQSEYNIEKKDFLITLVSLLWKGTEGQISSVERDVIASVISGYYATYFSGSDPGGEDAFKIAELNFNSFYEYALRRIPQIKEQERIPFDLDEFRFVLKKFYKEGEYEAILNERTDASLFSEPFIVFEIDSVQSNKILFPIITLAIVDLFIQKMRFRTHQRKCLILEECWKAIGSPLMAGFLLYLNKTVRKFWGEVIEVTQSLSDVLGNPILKECIISESDTVILLDQSKFRDNYGEIARLLSLSEAEQKKIFTINKLDNQEGRGRFKEVYIKRGTVGEVYGIELSIYQYLVYTTEKPEKNAVETYARNFGDYSAALNAFVSHLNESGLSLAAFVAEVNRSGIYPFTT</sequence>
<dbReference type="PANTHER" id="PTHR38467">
    <property type="match status" value="1"/>
</dbReference>
<name>A0A369PPW1_9SPHI</name>
<dbReference type="Pfam" id="PF19044">
    <property type="entry name" value="P-loop_TraG"/>
    <property type="match status" value="1"/>
</dbReference>